<name>A0ACB8T288_9AGAM</name>
<evidence type="ECO:0000313" key="1">
    <source>
        <dbReference type="EMBL" id="KAI0062228.1"/>
    </source>
</evidence>
<gene>
    <name evidence="1" type="ORF">BV25DRAFT_660586</name>
</gene>
<accession>A0ACB8T288</accession>
<proteinExistence type="predicted"/>
<sequence>MSRQAEPAVRVRSANTHPLDGPEDTNAGSPSPDAGHVLAQDHSAADDNAAFFTVITTTALETSAVVTQVPATGLLGLPTPTTIFETETLAATVAISQVISTPSVSTVPPLTTTVDLSGTRPVTITLQKTVTPLPSATASSGTTLSSASSLGTSSVSATTTASGTSSTPSLISSTSLSSSSSEASASSIPSSFSVPTTTSMPATSTKSTSAHTSQSTDSDSVLADKQGGAAKQAGGVPPAAVAIVVIVVLLAAGGLVFLFYRRRQIQNRRARRATWKAGILPHPNDFSSVEKGIMPPATVQPYMIGTPIPEPPRAESPEVSRQNVTRKPPPLYPGTLSPPPATYNNPSSSTLAPLSPMRTTPVSPRTQVPPGSSRGTPTIVRVTFVTTLPDELTIVPGERLLIDSAFDDGWALCTNARGEQGMVPLECLEGGGGQFADVSPPSDWRNSRRQSSLQVNSRASLHSVRP</sequence>
<evidence type="ECO:0000313" key="2">
    <source>
        <dbReference type="Proteomes" id="UP000814140"/>
    </source>
</evidence>
<dbReference type="EMBL" id="MU277208">
    <property type="protein sequence ID" value="KAI0062228.1"/>
    <property type="molecule type" value="Genomic_DNA"/>
</dbReference>
<organism evidence="1 2">
    <name type="scientific">Artomyces pyxidatus</name>
    <dbReference type="NCBI Taxonomy" id="48021"/>
    <lineage>
        <taxon>Eukaryota</taxon>
        <taxon>Fungi</taxon>
        <taxon>Dikarya</taxon>
        <taxon>Basidiomycota</taxon>
        <taxon>Agaricomycotina</taxon>
        <taxon>Agaricomycetes</taxon>
        <taxon>Russulales</taxon>
        <taxon>Auriscalpiaceae</taxon>
        <taxon>Artomyces</taxon>
    </lineage>
</organism>
<reference evidence="1" key="2">
    <citation type="journal article" date="2022" name="New Phytol.">
        <title>Evolutionary transition to the ectomycorrhizal habit in the genomes of a hyperdiverse lineage of mushroom-forming fungi.</title>
        <authorList>
            <person name="Looney B."/>
            <person name="Miyauchi S."/>
            <person name="Morin E."/>
            <person name="Drula E."/>
            <person name="Courty P.E."/>
            <person name="Kohler A."/>
            <person name="Kuo A."/>
            <person name="LaButti K."/>
            <person name="Pangilinan J."/>
            <person name="Lipzen A."/>
            <person name="Riley R."/>
            <person name="Andreopoulos W."/>
            <person name="He G."/>
            <person name="Johnson J."/>
            <person name="Nolan M."/>
            <person name="Tritt A."/>
            <person name="Barry K.W."/>
            <person name="Grigoriev I.V."/>
            <person name="Nagy L.G."/>
            <person name="Hibbett D."/>
            <person name="Henrissat B."/>
            <person name="Matheny P.B."/>
            <person name="Labbe J."/>
            <person name="Martin F.M."/>
        </authorList>
    </citation>
    <scope>NUCLEOTIDE SEQUENCE</scope>
    <source>
        <strain evidence="1">HHB10654</strain>
    </source>
</reference>
<protein>
    <submittedName>
        <fullName evidence="1">Uncharacterized protein</fullName>
    </submittedName>
</protein>
<keyword evidence="2" id="KW-1185">Reference proteome</keyword>
<reference evidence="1" key="1">
    <citation type="submission" date="2021-03" db="EMBL/GenBank/DDBJ databases">
        <authorList>
            <consortium name="DOE Joint Genome Institute"/>
            <person name="Ahrendt S."/>
            <person name="Looney B.P."/>
            <person name="Miyauchi S."/>
            <person name="Morin E."/>
            <person name="Drula E."/>
            <person name="Courty P.E."/>
            <person name="Chicoki N."/>
            <person name="Fauchery L."/>
            <person name="Kohler A."/>
            <person name="Kuo A."/>
            <person name="Labutti K."/>
            <person name="Pangilinan J."/>
            <person name="Lipzen A."/>
            <person name="Riley R."/>
            <person name="Andreopoulos W."/>
            <person name="He G."/>
            <person name="Johnson J."/>
            <person name="Barry K.W."/>
            <person name="Grigoriev I.V."/>
            <person name="Nagy L."/>
            <person name="Hibbett D."/>
            <person name="Henrissat B."/>
            <person name="Matheny P.B."/>
            <person name="Labbe J."/>
            <person name="Martin F."/>
        </authorList>
    </citation>
    <scope>NUCLEOTIDE SEQUENCE</scope>
    <source>
        <strain evidence="1">HHB10654</strain>
    </source>
</reference>
<dbReference type="Proteomes" id="UP000814140">
    <property type="component" value="Unassembled WGS sequence"/>
</dbReference>
<comment type="caution">
    <text evidence="1">The sequence shown here is derived from an EMBL/GenBank/DDBJ whole genome shotgun (WGS) entry which is preliminary data.</text>
</comment>